<dbReference type="EMBL" id="FNPD01000002">
    <property type="protein sequence ID" value="SDX71857.1"/>
    <property type="molecule type" value="Genomic_DNA"/>
</dbReference>
<name>A0A1H3DZN4_9BACT</name>
<sequence>MISRMKGVLNTSDLNTFKKITTEMAKCASSERERKMIADFRRYITNNWGSITIRNEEDCGSLSPKGSY</sequence>
<dbReference type="AlphaFoldDB" id="A0A1H3DZN4"/>
<accession>A0A1H3DZN4</accession>
<protein>
    <submittedName>
        <fullName evidence="1">Uncharacterized protein</fullName>
    </submittedName>
</protein>
<reference evidence="2" key="1">
    <citation type="submission" date="2016-10" db="EMBL/GenBank/DDBJ databases">
        <authorList>
            <person name="Varghese N."/>
            <person name="Submissions S."/>
        </authorList>
    </citation>
    <scope>NUCLEOTIDE SEQUENCE [LARGE SCALE GENOMIC DNA]</scope>
    <source>
        <strain evidence="2">DSM 13490</strain>
    </source>
</reference>
<proteinExistence type="predicted"/>
<dbReference type="Proteomes" id="UP000199266">
    <property type="component" value="Unassembled WGS sequence"/>
</dbReference>
<evidence type="ECO:0000313" key="1">
    <source>
        <dbReference type="EMBL" id="SDX71857.1"/>
    </source>
</evidence>
<evidence type="ECO:0000313" key="2">
    <source>
        <dbReference type="Proteomes" id="UP000199266"/>
    </source>
</evidence>
<organism evidence="1 2">
    <name type="scientific">Acetomicrobium thermoterrenum DSM 13490</name>
    <dbReference type="NCBI Taxonomy" id="1120987"/>
    <lineage>
        <taxon>Bacteria</taxon>
        <taxon>Thermotogati</taxon>
        <taxon>Synergistota</taxon>
        <taxon>Synergistia</taxon>
        <taxon>Synergistales</taxon>
        <taxon>Acetomicrobiaceae</taxon>
        <taxon>Acetomicrobium</taxon>
    </lineage>
</organism>
<gene>
    <name evidence="1" type="ORF">SAMN03080603_00329</name>
</gene>
<keyword evidence="2" id="KW-1185">Reference proteome</keyword>